<dbReference type="OrthoDB" id="4079483at2759"/>
<dbReference type="KEGG" id="slb:AWJ20_1340"/>
<evidence type="ECO:0000313" key="1">
    <source>
        <dbReference type="EMBL" id="ANB13062.1"/>
    </source>
</evidence>
<dbReference type="Gene3D" id="3.30.230.100">
    <property type="match status" value="1"/>
</dbReference>
<evidence type="ECO:0000313" key="2">
    <source>
        <dbReference type="Proteomes" id="UP000189580"/>
    </source>
</evidence>
<dbReference type="GO" id="GO:0043248">
    <property type="term" value="P:proteasome assembly"/>
    <property type="evidence" value="ECO:0007669"/>
    <property type="project" value="InterPro"/>
</dbReference>
<sequence>MSAVRVITEQLSSSFGDPVYCHLTVPAEGASEKAQITLYVSGSQAGPGQLGSLVYALPAYGLDNKQTIRMSRLFQSESSIENAERLAQALVKKFGRPALVGSSLGSSDGTGDAFTILKFVGQNIERVA</sequence>
<dbReference type="AlphaFoldDB" id="A0A167DM67"/>
<name>A0A167DM67_9ASCO</name>
<dbReference type="Pfam" id="PF16093">
    <property type="entry name" value="PAC4"/>
    <property type="match status" value="1"/>
</dbReference>
<dbReference type="GeneID" id="30033132"/>
<dbReference type="EMBL" id="CP014501">
    <property type="protein sequence ID" value="ANB13062.1"/>
    <property type="molecule type" value="Genomic_DNA"/>
</dbReference>
<accession>A0A167DM67</accession>
<dbReference type="InterPro" id="IPR032157">
    <property type="entry name" value="PAC4"/>
</dbReference>
<proteinExistence type="predicted"/>
<dbReference type="Proteomes" id="UP000189580">
    <property type="component" value="Chromosome a"/>
</dbReference>
<gene>
    <name evidence="1" type="ORF">AWJ20_1340</name>
</gene>
<keyword evidence="2" id="KW-1185">Reference proteome</keyword>
<dbReference type="RefSeq" id="XP_018735539.1">
    <property type="nucleotide sequence ID" value="XM_018878213.1"/>
</dbReference>
<reference evidence="1 2" key="1">
    <citation type="submission" date="2016-02" db="EMBL/GenBank/DDBJ databases">
        <title>Complete genome sequence and transcriptome regulation of the pentose utilising yeast Sugiyamaella lignohabitans.</title>
        <authorList>
            <person name="Bellasio M."/>
            <person name="Peymann A."/>
            <person name="Valli M."/>
            <person name="Sipitzky M."/>
            <person name="Graf A."/>
            <person name="Sauer M."/>
            <person name="Marx H."/>
            <person name="Mattanovich D."/>
        </authorList>
    </citation>
    <scope>NUCLEOTIDE SEQUENCE [LARGE SCALE GENOMIC DNA]</scope>
    <source>
        <strain evidence="1 2">CBS 10342</strain>
    </source>
</reference>
<organism evidence="1 2">
    <name type="scientific">Sugiyamaella lignohabitans</name>
    <dbReference type="NCBI Taxonomy" id="796027"/>
    <lineage>
        <taxon>Eukaryota</taxon>
        <taxon>Fungi</taxon>
        <taxon>Dikarya</taxon>
        <taxon>Ascomycota</taxon>
        <taxon>Saccharomycotina</taxon>
        <taxon>Dipodascomycetes</taxon>
        <taxon>Dipodascales</taxon>
        <taxon>Trichomonascaceae</taxon>
        <taxon>Sugiyamaella</taxon>
    </lineage>
</organism>
<protein>
    <submittedName>
        <fullName evidence="1">Uncharacterized protein</fullName>
    </submittedName>
</protein>